<feature type="compositionally biased region" description="Polar residues" evidence="1">
    <location>
        <begin position="85"/>
        <end position="96"/>
    </location>
</feature>
<dbReference type="Gramene" id="PRQ36843">
    <property type="protein sequence ID" value="PRQ36843"/>
    <property type="gene ID" value="RchiOBHm_Chr4g0396051"/>
</dbReference>
<feature type="region of interest" description="Disordered" evidence="1">
    <location>
        <begin position="1"/>
        <end position="150"/>
    </location>
</feature>
<feature type="compositionally biased region" description="Low complexity" evidence="1">
    <location>
        <begin position="126"/>
        <end position="137"/>
    </location>
</feature>
<evidence type="ECO:0000256" key="1">
    <source>
        <dbReference type="SAM" id="MobiDB-lite"/>
    </source>
</evidence>
<protein>
    <submittedName>
        <fullName evidence="2">Uncharacterized protein</fullName>
    </submittedName>
</protein>
<dbReference type="OMA" id="EENCIAA"/>
<feature type="region of interest" description="Disordered" evidence="1">
    <location>
        <begin position="172"/>
        <end position="214"/>
    </location>
</feature>
<organism evidence="2 3">
    <name type="scientific">Rosa chinensis</name>
    <name type="common">China rose</name>
    <dbReference type="NCBI Taxonomy" id="74649"/>
    <lineage>
        <taxon>Eukaryota</taxon>
        <taxon>Viridiplantae</taxon>
        <taxon>Streptophyta</taxon>
        <taxon>Embryophyta</taxon>
        <taxon>Tracheophyta</taxon>
        <taxon>Spermatophyta</taxon>
        <taxon>Magnoliopsida</taxon>
        <taxon>eudicotyledons</taxon>
        <taxon>Gunneridae</taxon>
        <taxon>Pentapetalae</taxon>
        <taxon>rosids</taxon>
        <taxon>fabids</taxon>
        <taxon>Rosales</taxon>
        <taxon>Rosaceae</taxon>
        <taxon>Rosoideae</taxon>
        <taxon>Rosoideae incertae sedis</taxon>
        <taxon>Rosa</taxon>
    </lineage>
</organism>
<evidence type="ECO:0000313" key="2">
    <source>
        <dbReference type="EMBL" id="PRQ36843.1"/>
    </source>
</evidence>
<dbReference type="EMBL" id="PDCK01000042">
    <property type="protein sequence ID" value="PRQ36843.1"/>
    <property type="molecule type" value="Genomic_DNA"/>
</dbReference>
<accession>A0A2P6QRN4</accession>
<feature type="compositionally biased region" description="Polar residues" evidence="1">
    <location>
        <begin position="115"/>
        <end position="125"/>
    </location>
</feature>
<keyword evidence="3" id="KW-1185">Reference proteome</keyword>
<feature type="compositionally biased region" description="Basic and acidic residues" evidence="1">
    <location>
        <begin position="203"/>
        <end position="214"/>
    </location>
</feature>
<gene>
    <name evidence="2" type="ORF">RchiOBHm_Chr4g0396051</name>
</gene>
<dbReference type="Proteomes" id="UP000238479">
    <property type="component" value="Chromosome 4"/>
</dbReference>
<comment type="caution">
    <text evidence="2">The sequence shown here is derived from an EMBL/GenBank/DDBJ whole genome shotgun (WGS) entry which is preliminary data.</text>
</comment>
<proteinExistence type="predicted"/>
<evidence type="ECO:0000313" key="3">
    <source>
        <dbReference type="Proteomes" id="UP000238479"/>
    </source>
</evidence>
<sequence>MLTTTTCGSEPITMKTSPPPPSSSSAPDPSSLLGFGYSKISLPLHHHHHPQPLLRRCISDPYTPPAPPQTNPFLSAGHSPDRNPPKTSSPFPTHFNSSLPPLPPPQAPTLRRSVSDLNPSPAKTFSRSSSSNEMSVETDSDTPNSKRLKRMKGRLKEMSEWCRQLMRDEDLEQDEELEIGAGQDIPDIDATRDIPNDTSTEDSSEKEFSESVSVEKKDDSLVIHFRCHCDKAYQFLLNGGDCYYKLM</sequence>
<reference evidence="2 3" key="1">
    <citation type="journal article" date="2018" name="Nat. Genet.">
        <title>The Rosa genome provides new insights in the design of modern roses.</title>
        <authorList>
            <person name="Bendahmane M."/>
        </authorList>
    </citation>
    <scope>NUCLEOTIDE SEQUENCE [LARGE SCALE GENOMIC DNA]</scope>
    <source>
        <strain evidence="3">cv. Old Blush</strain>
    </source>
</reference>
<dbReference type="AlphaFoldDB" id="A0A2P6QRN4"/>
<name>A0A2P6QRN4_ROSCH</name>